<dbReference type="Proteomes" id="UP000242592">
    <property type="component" value="Unassembled WGS sequence"/>
</dbReference>
<dbReference type="InterPro" id="IPR051319">
    <property type="entry name" value="Oligoribo/pAp-PDE_c-di-AMP_PDE"/>
</dbReference>
<keyword evidence="2" id="KW-1185">Reference proteome</keyword>
<protein>
    <recommendedName>
        <fullName evidence="3">DHH family protein</fullName>
    </recommendedName>
</protein>
<reference evidence="2" key="1">
    <citation type="submission" date="2016-11" db="EMBL/GenBank/DDBJ databases">
        <authorList>
            <person name="Varghese N."/>
            <person name="Submissions S."/>
        </authorList>
    </citation>
    <scope>NUCLEOTIDE SEQUENCE [LARGE SCALE GENOMIC DNA]</scope>
    <source>
        <strain evidence="2">DSM 15807</strain>
    </source>
</reference>
<dbReference type="InterPro" id="IPR038763">
    <property type="entry name" value="DHH_sf"/>
</dbReference>
<gene>
    <name evidence="1" type="ORF">SAMN02745199_0772</name>
</gene>
<accession>A0A1M5S339</accession>
<name>A0A1M5S339_9BACT</name>
<dbReference type="EMBL" id="FQXN01000002">
    <property type="protein sequence ID" value="SHH32850.1"/>
    <property type="molecule type" value="Genomic_DNA"/>
</dbReference>
<dbReference type="PANTHER" id="PTHR47618">
    <property type="entry name" value="BIFUNCTIONAL OLIGORIBONUCLEASE AND PAP PHOSPHATASE NRNA"/>
    <property type="match status" value="1"/>
</dbReference>
<dbReference type="STRING" id="1123380.SAMN02745199_0772"/>
<dbReference type="AlphaFoldDB" id="A0A1M5S339"/>
<sequence>MQFSDLFKIVKQKKILHTTHINPDCDGIASIYWGINVFGGDYYIPKITLRTTKGLVKKLNLSDNQKKDFTDYDFVFIYDTEMKEHVNFIPKNKPYVLFDHHHMRDKEFIKNSLFSYISESSANVVNLYELSREFNIVLNDYVLFSFAIALYTDTIMFKTARKQEFVYFSKFLTNHRFEDITDTIYSEEINWKKFKKCLNKLEIIQLNNLNIGISDFESENIYYSFIESLFDVITLDVLIGILPQGLKIHMKKKHIQKIYHKLLIPLQKELNIKRFQGFWHNFFDYKKILEKLKEYDNS</sequence>
<evidence type="ECO:0008006" key="3">
    <source>
        <dbReference type="Google" id="ProtNLM"/>
    </source>
</evidence>
<dbReference type="Gene3D" id="3.90.1640.10">
    <property type="entry name" value="inorganic pyrophosphatase (n-terminal core)"/>
    <property type="match status" value="1"/>
</dbReference>
<evidence type="ECO:0000313" key="2">
    <source>
        <dbReference type="Proteomes" id="UP000242592"/>
    </source>
</evidence>
<dbReference type="PANTHER" id="PTHR47618:SF1">
    <property type="entry name" value="BIFUNCTIONAL OLIGORIBONUCLEASE AND PAP PHOSPHATASE NRNA"/>
    <property type="match status" value="1"/>
</dbReference>
<dbReference type="SUPFAM" id="SSF64182">
    <property type="entry name" value="DHH phosphoesterases"/>
    <property type="match status" value="1"/>
</dbReference>
<organism evidence="1 2">
    <name type="scientific">Thermosipho atlanticus DSM 15807</name>
    <dbReference type="NCBI Taxonomy" id="1123380"/>
    <lineage>
        <taxon>Bacteria</taxon>
        <taxon>Thermotogati</taxon>
        <taxon>Thermotogota</taxon>
        <taxon>Thermotogae</taxon>
        <taxon>Thermotogales</taxon>
        <taxon>Fervidobacteriaceae</taxon>
        <taxon>Thermosipho</taxon>
    </lineage>
</organism>
<dbReference type="RefSeq" id="WP_234946745.1">
    <property type="nucleotide sequence ID" value="NZ_FQXN01000002.1"/>
</dbReference>
<evidence type="ECO:0000313" key="1">
    <source>
        <dbReference type="EMBL" id="SHH32850.1"/>
    </source>
</evidence>
<proteinExistence type="predicted"/>